<dbReference type="Proteomes" id="UP000799772">
    <property type="component" value="Unassembled WGS sequence"/>
</dbReference>
<name>A0A9P4IS75_9PEZI</name>
<accession>A0A9P4IS75</accession>
<evidence type="ECO:0000313" key="3">
    <source>
        <dbReference type="Proteomes" id="UP000799772"/>
    </source>
</evidence>
<evidence type="ECO:0008006" key="4">
    <source>
        <dbReference type="Google" id="ProtNLM"/>
    </source>
</evidence>
<proteinExistence type="predicted"/>
<evidence type="ECO:0000313" key="2">
    <source>
        <dbReference type="EMBL" id="KAF2105078.1"/>
    </source>
</evidence>
<protein>
    <recommendedName>
        <fullName evidence="4">Acetoacetate decarboxylase</fullName>
    </recommendedName>
</protein>
<keyword evidence="3" id="KW-1185">Reference proteome</keyword>
<organism evidence="2 3">
    <name type="scientific">Rhizodiscina lignyota</name>
    <dbReference type="NCBI Taxonomy" id="1504668"/>
    <lineage>
        <taxon>Eukaryota</taxon>
        <taxon>Fungi</taxon>
        <taxon>Dikarya</taxon>
        <taxon>Ascomycota</taxon>
        <taxon>Pezizomycotina</taxon>
        <taxon>Dothideomycetes</taxon>
        <taxon>Pleosporomycetidae</taxon>
        <taxon>Aulographales</taxon>
        <taxon>Rhizodiscinaceae</taxon>
        <taxon>Rhizodiscina</taxon>
    </lineage>
</organism>
<sequence>MASEDEAAGIETPPSFSWSAPIEIDTKAEQFLSSRPETNSEQEELLPREIIAEAAGCAHFQAELGRPLLIGDFKGLPAYLLRTRFLFQLFTTSWLSRVQAAVITIVFEDSPLEGYNSWPHPAIAAYYPELYEGHPSKATVETRREFSLDAGYMGVGANLAAGQSTTAVKEGKVLVQGVRGGGRRRNAIIWTIREDEVAKQGIPHIVDLPLIVTRPGEGRFSATIQVKAHYGFWRGPLARTIPVLGKNDAPVFFDPPTLTSLAALGVERGPDGELIAQHGGSFDAVDLQTMSSFSKSYGLK</sequence>
<evidence type="ECO:0000256" key="1">
    <source>
        <dbReference type="SAM" id="MobiDB-lite"/>
    </source>
</evidence>
<dbReference type="OrthoDB" id="3561723at2759"/>
<comment type="caution">
    <text evidence="2">The sequence shown here is derived from an EMBL/GenBank/DDBJ whole genome shotgun (WGS) entry which is preliminary data.</text>
</comment>
<gene>
    <name evidence="2" type="ORF">NA57DRAFT_51857</name>
</gene>
<dbReference type="EMBL" id="ML978121">
    <property type="protein sequence ID" value="KAF2105078.1"/>
    <property type="molecule type" value="Genomic_DNA"/>
</dbReference>
<dbReference type="AlphaFoldDB" id="A0A9P4IS75"/>
<reference evidence="2" key="1">
    <citation type="journal article" date="2020" name="Stud. Mycol.">
        <title>101 Dothideomycetes genomes: a test case for predicting lifestyles and emergence of pathogens.</title>
        <authorList>
            <person name="Haridas S."/>
            <person name="Albert R."/>
            <person name="Binder M."/>
            <person name="Bloem J."/>
            <person name="Labutti K."/>
            <person name="Salamov A."/>
            <person name="Andreopoulos B."/>
            <person name="Baker S."/>
            <person name="Barry K."/>
            <person name="Bills G."/>
            <person name="Bluhm B."/>
            <person name="Cannon C."/>
            <person name="Castanera R."/>
            <person name="Culley D."/>
            <person name="Daum C."/>
            <person name="Ezra D."/>
            <person name="Gonzalez J."/>
            <person name="Henrissat B."/>
            <person name="Kuo A."/>
            <person name="Liang C."/>
            <person name="Lipzen A."/>
            <person name="Lutzoni F."/>
            <person name="Magnuson J."/>
            <person name="Mondo S."/>
            <person name="Nolan M."/>
            <person name="Ohm R."/>
            <person name="Pangilinan J."/>
            <person name="Park H.-J."/>
            <person name="Ramirez L."/>
            <person name="Alfaro M."/>
            <person name="Sun H."/>
            <person name="Tritt A."/>
            <person name="Yoshinaga Y."/>
            <person name="Zwiers L.-H."/>
            <person name="Turgeon B."/>
            <person name="Goodwin S."/>
            <person name="Spatafora J."/>
            <person name="Crous P."/>
            <person name="Grigoriev I."/>
        </authorList>
    </citation>
    <scope>NUCLEOTIDE SEQUENCE</scope>
    <source>
        <strain evidence="2">CBS 133067</strain>
    </source>
</reference>
<feature type="region of interest" description="Disordered" evidence="1">
    <location>
        <begin position="1"/>
        <end position="22"/>
    </location>
</feature>